<dbReference type="HOGENOM" id="CLU_1213273_0_0_9"/>
<dbReference type="GO" id="GO:0140359">
    <property type="term" value="F:ABC-type transporter activity"/>
    <property type="evidence" value="ECO:0007669"/>
    <property type="project" value="InterPro"/>
</dbReference>
<dbReference type="Pfam" id="PF12698">
    <property type="entry name" value="ABC2_membrane_3"/>
    <property type="match status" value="1"/>
</dbReference>
<feature type="transmembrane region" description="Helical" evidence="5">
    <location>
        <begin position="148"/>
        <end position="169"/>
    </location>
</feature>
<keyword evidence="4 5" id="KW-0472">Membrane</keyword>
<feature type="transmembrane region" description="Helical" evidence="5">
    <location>
        <begin position="121"/>
        <end position="141"/>
    </location>
</feature>
<feature type="transmembrane region" description="Helical" evidence="5">
    <location>
        <begin position="204"/>
        <end position="222"/>
    </location>
</feature>
<keyword evidence="3 5" id="KW-1133">Transmembrane helix</keyword>
<feature type="transmembrane region" description="Helical" evidence="5">
    <location>
        <begin position="18"/>
        <end position="39"/>
    </location>
</feature>
<dbReference type="eggNOG" id="COG1511">
    <property type="taxonomic scope" value="Bacteria"/>
</dbReference>
<comment type="subcellular location">
    <subcellularLocation>
        <location evidence="1">Membrane</location>
        <topology evidence="1">Multi-pass membrane protein</topology>
    </subcellularLocation>
</comment>
<keyword evidence="2 5" id="KW-0812">Transmembrane</keyword>
<dbReference type="STRING" id="649639.Bcell_1296"/>
<dbReference type="Proteomes" id="UP000001401">
    <property type="component" value="Chromosome"/>
</dbReference>
<protein>
    <submittedName>
        <fullName evidence="7">ABC-2 type transporter</fullName>
    </submittedName>
</protein>
<evidence type="ECO:0000313" key="7">
    <source>
        <dbReference type="EMBL" id="ADU29561.1"/>
    </source>
</evidence>
<gene>
    <name evidence="7" type="ordered locus">Bcell_1296</name>
</gene>
<dbReference type="OrthoDB" id="266913at2"/>
<feature type="transmembrane region" description="Helical" evidence="5">
    <location>
        <begin position="83"/>
        <end position="109"/>
    </location>
</feature>
<dbReference type="InterPro" id="IPR052902">
    <property type="entry name" value="ABC-2_transporter"/>
</dbReference>
<evidence type="ECO:0000313" key="8">
    <source>
        <dbReference type="Proteomes" id="UP000001401"/>
    </source>
</evidence>
<accession>E6TSQ3</accession>
<feature type="domain" description="ABC-2 type transporter transmembrane" evidence="6">
    <location>
        <begin position="49"/>
        <end position="222"/>
    </location>
</feature>
<evidence type="ECO:0000259" key="6">
    <source>
        <dbReference type="Pfam" id="PF12698"/>
    </source>
</evidence>
<dbReference type="InterPro" id="IPR013525">
    <property type="entry name" value="ABC2_TM"/>
</dbReference>
<dbReference type="RefSeq" id="WP_013487900.1">
    <property type="nucleotide sequence ID" value="NC_014829.1"/>
</dbReference>
<keyword evidence="8" id="KW-1185">Reference proteome</keyword>
<dbReference type="GO" id="GO:0016020">
    <property type="term" value="C:membrane"/>
    <property type="evidence" value="ECO:0007669"/>
    <property type="project" value="UniProtKB-SubCell"/>
</dbReference>
<sequence length="228" mass="26065" precursor="true">MTVFTFVFKRFFRKKSNFIYLLLLPIGVVFLPEAEWPAIPLGFQYYGVVLLFLASKLGAIILEDRTDNVLIRMSVSPITHFRYLWENLLAYSIILTSVNIIAIIIGVMYHGNAVPSPILLFIIYSIFSMTALGFSLAWYSLFRNRETAFAIIGIIVILMAMLGGVMWPVELMPDVLQRVVMLLPTFWYAEAMHLLSLEEPMGKIMIPLIMMILFSIAFLLIGSRRRIA</sequence>
<reference evidence="7 8" key="1">
    <citation type="submission" date="2010-12" db="EMBL/GenBank/DDBJ databases">
        <title>Complete sequence of Bacillus cellulosilyticus DSM 2522.</title>
        <authorList>
            <consortium name="US DOE Joint Genome Institute"/>
            <person name="Lucas S."/>
            <person name="Copeland A."/>
            <person name="Lapidus A."/>
            <person name="Cheng J.-F."/>
            <person name="Bruce D."/>
            <person name="Goodwin L."/>
            <person name="Pitluck S."/>
            <person name="Chertkov O."/>
            <person name="Detter J.C."/>
            <person name="Han C."/>
            <person name="Tapia R."/>
            <person name="Land M."/>
            <person name="Hauser L."/>
            <person name="Jeffries C."/>
            <person name="Kyrpides N."/>
            <person name="Ivanova N."/>
            <person name="Mikhailova N."/>
            <person name="Brumm P."/>
            <person name="Mead D."/>
            <person name="Woyke T."/>
        </authorList>
    </citation>
    <scope>NUCLEOTIDE SEQUENCE [LARGE SCALE GENOMIC DNA]</scope>
    <source>
        <strain evidence="8">ATCC 21833 / DSM 2522 / FERM P-1141 / JCM 9156 / N-4</strain>
    </source>
</reference>
<evidence type="ECO:0000256" key="3">
    <source>
        <dbReference type="ARBA" id="ARBA00022989"/>
    </source>
</evidence>
<dbReference type="PANTHER" id="PTHR43027">
    <property type="entry name" value="DOXORUBICIN RESISTANCE ABC TRANSPORTER PERMEASE PROTEIN DRRC-RELATED"/>
    <property type="match status" value="1"/>
</dbReference>
<dbReference type="EMBL" id="CP002394">
    <property type="protein sequence ID" value="ADU29561.1"/>
    <property type="molecule type" value="Genomic_DNA"/>
</dbReference>
<dbReference type="AlphaFoldDB" id="E6TSQ3"/>
<dbReference type="PANTHER" id="PTHR43027:SF1">
    <property type="entry name" value="DOXORUBICIN RESISTANCE ABC TRANSPORTER PERMEASE PROTEIN DRRC-RELATED"/>
    <property type="match status" value="1"/>
</dbReference>
<dbReference type="KEGG" id="bco:Bcell_1296"/>
<evidence type="ECO:0000256" key="4">
    <source>
        <dbReference type="ARBA" id="ARBA00023136"/>
    </source>
</evidence>
<organism evidence="7 8">
    <name type="scientific">Evansella cellulosilytica (strain ATCC 21833 / DSM 2522 / FERM P-1141 / JCM 9156 / N-4)</name>
    <name type="common">Bacillus cellulosilyticus</name>
    <dbReference type="NCBI Taxonomy" id="649639"/>
    <lineage>
        <taxon>Bacteria</taxon>
        <taxon>Bacillati</taxon>
        <taxon>Bacillota</taxon>
        <taxon>Bacilli</taxon>
        <taxon>Bacillales</taxon>
        <taxon>Bacillaceae</taxon>
        <taxon>Evansella</taxon>
    </lineage>
</organism>
<evidence type="ECO:0000256" key="1">
    <source>
        <dbReference type="ARBA" id="ARBA00004141"/>
    </source>
</evidence>
<proteinExistence type="predicted"/>
<evidence type="ECO:0000256" key="5">
    <source>
        <dbReference type="SAM" id="Phobius"/>
    </source>
</evidence>
<evidence type="ECO:0000256" key="2">
    <source>
        <dbReference type="ARBA" id="ARBA00022692"/>
    </source>
</evidence>
<feature type="transmembrane region" description="Helical" evidence="5">
    <location>
        <begin position="45"/>
        <end position="62"/>
    </location>
</feature>
<name>E6TSQ3_EVAC2</name>